<protein>
    <recommendedName>
        <fullName evidence="1">C2 domain-containing protein</fullName>
    </recommendedName>
</protein>
<dbReference type="SUPFAM" id="SSF49562">
    <property type="entry name" value="C2 domain (Calcium/lipid-binding domain, CaLB)"/>
    <property type="match status" value="1"/>
</dbReference>
<dbReference type="PANTHER" id="PTHR46096">
    <property type="entry name" value="PERFORIN-1"/>
    <property type="match status" value="1"/>
</dbReference>
<dbReference type="InterPro" id="IPR035892">
    <property type="entry name" value="C2_domain_sf"/>
</dbReference>
<dbReference type="SMART" id="SM00239">
    <property type="entry name" value="C2"/>
    <property type="match status" value="1"/>
</dbReference>
<dbReference type="Proteomes" id="UP000193380">
    <property type="component" value="Unassembled WGS sequence"/>
</dbReference>
<sequence>MGRRNKDCICKCSGHRNVDSNCCPGKPGVARMNVTVVRGTGLWGDNVSKTDGYVKVFYGKQGSSTPVIWNNDFPYWNYRIQYGTVDLKSRQALNFEVWDRDHRWNDDLLGKGSITPQRGMNVNQSFKLKHGTIFVSLSVVCSPILL</sequence>
<name>A0A060XF38_ONCMY</name>
<reference evidence="2" key="1">
    <citation type="journal article" date="2014" name="Nat. Commun.">
        <title>The rainbow trout genome provides novel insights into evolution after whole-genome duplication in vertebrates.</title>
        <authorList>
            <person name="Berthelot C."/>
            <person name="Brunet F."/>
            <person name="Chalopin D."/>
            <person name="Juanchich A."/>
            <person name="Bernard M."/>
            <person name="Noel B."/>
            <person name="Bento P."/>
            <person name="Da Silva C."/>
            <person name="Labadie K."/>
            <person name="Alberti A."/>
            <person name="Aury J.M."/>
            <person name="Louis A."/>
            <person name="Dehais P."/>
            <person name="Bardou P."/>
            <person name="Montfort J."/>
            <person name="Klopp C."/>
            <person name="Cabau C."/>
            <person name="Gaspin C."/>
            <person name="Thorgaard G.H."/>
            <person name="Boussaha M."/>
            <person name="Quillet E."/>
            <person name="Guyomard R."/>
            <person name="Galiana D."/>
            <person name="Bobe J."/>
            <person name="Volff J.N."/>
            <person name="Genet C."/>
            <person name="Wincker P."/>
            <person name="Jaillon O."/>
            <person name="Roest Crollius H."/>
            <person name="Guiguen Y."/>
        </authorList>
    </citation>
    <scope>NUCLEOTIDE SEQUENCE [LARGE SCALE GENOMIC DNA]</scope>
</reference>
<evidence type="ECO:0000313" key="3">
    <source>
        <dbReference type="Proteomes" id="UP000193380"/>
    </source>
</evidence>
<dbReference type="PROSITE" id="PS50004">
    <property type="entry name" value="C2"/>
    <property type="match status" value="1"/>
</dbReference>
<dbReference type="GO" id="GO:0001913">
    <property type="term" value="P:T cell mediated cytotoxicity"/>
    <property type="evidence" value="ECO:0007669"/>
    <property type="project" value="TreeGrafter"/>
</dbReference>
<evidence type="ECO:0000313" key="2">
    <source>
        <dbReference type="EMBL" id="CDQ78071.1"/>
    </source>
</evidence>
<dbReference type="EMBL" id="FR905285">
    <property type="protein sequence ID" value="CDQ78071.1"/>
    <property type="molecule type" value="Genomic_DNA"/>
</dbReference>
<dbReference type="Gene3D" id="2.60.40.150">
    <property type="entry name" value="C2 domain"/>
    <property type="match status" value="1"/>
</dbReference>
<dbReference type="GO" id="GO:0022829">
    <property type="term" value="F:wide pore channel activity"/>
    <property type="evidence" value="ECO:0007669"/>
    <property type="project" value="TreeGrafter"/>
</dbReference>
<feature type="domain" description="C2" evidence="1">
    <location>
        <begin position="12"/>
        <end position="130"/>
    </location>
</feature>
<dbReference type="PANTHER" id="PTHR46096:SF5">
    <property type="entry name" value="PERFORIN 1.2 PRECURSOR-RELATED"/>
    <property type="match status" value="1"/>
</dbReference>
<dbReference type="GO" id="GO:0001771">
    <property type="term" value="P:immunological synapse formation"/>
    <property type="evidence" value="ECO:0007669"/>
    <property type="project" value="TreeGrafter"/>
</dbReference>
<reference evidence="2" key="2">
    <citation type="submission" date="2014-03" db="EMBL/GenBank/DDBJ databases">
        <authorList>
            <person name="Genoscope - CEA"/>
        </authorList>
    </citation>
    <scope>NUCLEOTIDE SEQUENCE</scope>
</reference>
<dbReference type="GO" id="GO:0016020">
    <property type="term" value="C:membrane"/>
    <property type="evidence" value="ECO:0007669"/>
    <property type="project" value="TreeGrafter"/>
</dbReference>
<dbReference type="STRING" id="8022.A0A060XF38"/>
<proteinExistence type="predicted"/>
<dbReference type="InterPro" id="IPR052784">
    <property type="entry name" value="Perforin-1_pore-forming"/>
</dbReference>
<accession>A0A060XF38</accession>
<dbReference type="PaxDb" id="8022-A0A060XF38"/>
<dbReference type="InterPro" id="IPR000008">
    <property type="entry name" value="C2_dom"/>
</dbReference>
<organism evidence="2 3">
    <name type="scientific">Oncorhynchus mykiss</name>
    <name type="common">Rainbow trout</name>
    <name type="synonym">Salmo gairdneri</name>
    <dbReference type="NCBI Taxonomy" id="8022"/>
    <lineage>
        <taxon>Eukaryota</taxon>
        <taxon>Metazoa</taxon>
        <taxon>Chordata</taxon>
        <taxon>Craniata</taxon>
        <taxon>Vertebrata</taxon>
        <taxon>Euteleostomi</taxon>
        <taxon>Actinopterygii</taxon>
        <taxon>Neopterygii</taxon>
        <taxon>Teleostei</taxon>
        <taxon>Protacanthopterygii</taxon>
        <taxon>Salmoniformes</taxon>
        <taxon>Salmonidae</taxon>
        <taxon>Salmoninae</taxon>
        <taxon>Oncorhynchus</taxon>
    </lineage>
</organism>
<dbReference type="AlphaFoldDB" id="A0A060XF38"/>
<dbReference type="GO" id="GO:0051607">
    <property type="term" value="P:defense response to virus"/>
    <property type="evidence" value="ECO:0007669"/>
    <property type="project" value="TreeGrafter"/>
</dbReference>
<gene>
    <name evidence="2" type="ORF">GSONMT00029235001</name>
</gene>
<evidence type="ECO:0000259" key="1">
    <source>
        <dbReference type="PROSITE" id="PS50004"/>
    </source>
</evidence>
<dbReference type="Pfam" id="PF00168">
    <property type="entry name" value="C2"/>
    <property type="match status" value="1"/>
</dbReference>